<evidence type="ECO:0000313" key="3">
    <source>
        <dbReference type="Proteomes" id="UP000708576"/>
    </source>
</evidence>
<keyword evidence="1" id="KW-0732">Signal</keyword>
<name>A0ABS5JP86_9BACT</name>
<dbReference type="Proteomes" id="UP000708576">
    <property type="component" value="Unassembled WGS sequence"/>
</dbReference>
<comment type="caution">
    <text evidence="2">The sequence shown here is derived from an EMBL/GenBank/DDBJ whole genome shotgun (WGS) entry which is preliminary data.</text>
</comment>
<evidence type="ECO:0000313" key="2">
    <source>
        <dbReference type="EMBL" id="MBS2096711.1"/>
    </source>
</evidence>
<gene>
    <name evidence="2" type="ORF">KEM10_00390</name>
</gene>
<evidence type="ECO:0000256" key="1">
    <source>
        <dbReference type="SAM" id="SignalP"/>
    </source>
</evidence>
<dbReference type="SUPFAM" id="SSF47781">
    <property type="entry name" value="RuvA domain 2-like"/>
    <property type="match status" value="1"/>
</dbReference>
<feature type="chain" id="PRO_5046464877" evidence="1">
    <location>
        <begin position="20"/>
        <end position="673"/>
    </location>
</feature>
<feature type="signal peptide" evidence="1">
    <location>
        <begin position="1"/>
        <end position="19"/>
    </location>
</feature>
<accession>A0ABS5JP86</accession>
<proteinExistence type="predicted"/>
<reference evidence="2 3" key="1">
    <citation type="journal article" date="2015" name="Int. J. Syst. Evol. Microbiol.">
        <title>Carboxylicivirga linearis sp. nov., isolated from a sea cucumber culture pond.</title>
        <authorList>
            <person name="Wang F.Q."/>
            <person name="Zhou Y.X."/>
            <person name="Lin X.Z."/>
            <person name="Chen G.J."/>
            <person name="Du Z.J."/>
        </authorList>
    </citation>
    <scope>NUCLEOTIDE SEQUENCE [LARGE SCALE GENOMIC DNA]</scope>
    <source>
        <strain evidence="2 3">FB218</strain>
    </source>
</reference>
<keyword evidence="3" id="KW-1185">Reference proteome</keyword>
<protein>
    <submittedName>
        <fullName evidence="2">Helix-hairpin-helix domain-containing protein</fullName>
    </submittedName>
</protein>
<dbReference type="InterPro" id="IPR010994">
    <property type="entry name" value="RuvA_2-like"/>
</dbReference>
<dbReference type="EMBL" id="JAGUCO010000001">
    <property type="protein sequence ID" value="MBS2096711.1"/>
    <property type="molecule type" value="Genomic_DNA"/>
</dbReference>
<sequence>MKRAIILVITLSIAATIHAQDVEGVRKLIADMIEQLAEQQQMDIDYEEMVNDLINLSQNPIDLNNTNKEELETLFFLSDFQIENILFYQYNNGPIMGIYELQAVEDLDRQTMQHMLPFVRVGEIDEKRKNYTNYRLLSRLQTWVQTPEGYLSKSDTIPPAYAGSKIRWLTKGRVNISDKWLAGYTLEKDPGETSFGNGVPLADFTSGFIQWNNNNKTIKKVVIGDYRLSFGQGLGIWTDMAFSKSTETAQLRRRSKGVNNYTSVNESSFFRGITTELDFHDFRFTPFLSYKSIDGSVHADSLLDEQSISSIQETGYHRTQSELNNRHAIGETIWGTNVKWTHHLLSIDAGYAQWNIDKEWQPDNHLKNKYRFSGKKFETIWMSPSVFLGRLNLFGELAFQNYKDWGVYQGLTYKPGSDIITSLAYRKYSRGYTALMNQPFAESSVPGGESGIYASFQFKPIARWTIKAYADLFNYSWLRYNAYAPSNGFEWFLQLDHQVNWQHSFYIRFKSTSKEINSSQTTSMYELTDYTKKSLRLYYDFSLDEQWQLHTQTEHSFYNGDDNFTGWMVLQDIIWRGKKVGASFRYTLFDIDDYNSRIYSYEPDVLYAFTIPSYQYQGAKVIINANVKAIKGLRIWCRLSHTMYRNKESISSGYQEVKGNKLTEIKFQVQYLF</sequence>
<organism evidence="2 3">
    <name type="scientific">Carboxylicivirga linearis</name>
    <dbReference type="NCBI Taxonomy" id="1628157"/>
    <lineage>
        <taxon>Bacteria</taxon>
        <taxon>Pseudomonadati</taxon>
        <taxon>Bacteroidota</taxon>
        <taxon>Bacteroidia</taxon>
        <taxon>Marinilabiliales</taxon>
        <taxon>Marinilabiliaceae</taxon>
        <taxon>Carboxylicivirga</taxon>
    </lineage>
</organism>
<dbReference type="RefSeq" id="WP_212212042.1">
    <property type="nucleotide sequence ID" value="NZ_JAGUCO010000001.1"/>
</dbReference>